<feature type="non-terminal residue" evidence="2">
    <location>
        <position position="22"/>
    </location>
</feature>
<proteinExistence type="predicted"/>
<dbReference type="PROSITE" id="PS50937">
    <property type="entry name" value="HTH_MERR_2"/>
    <property type="match status" value="1"/>
</dbReference>
<evidence type="ECO:0000259" key="1">
    <source>
        <dbReference type="PROSITE" id="PS50937"/>
    </source>
</evidence>
<gene>
    <name evidence="2" type="ORF">FC695_43665</name>
</gene>
<dbReference type="GO" id="GO:0003677">
    <property type="term" value="F:DNA binding"/>
    <property type="evidence" value="ECO:0007669"/>
    <property type="project" value="InterPro"/>
</dbReference>
<dbReference type="InterPro" id="IPR000551">
    <property type="entry name" value="MerR-type_HTH_dom"/>
</dbReference>
<organism evidence="2 3">
    <name type="scientific">Bacillus cereus</name>
    <dbReference type="NCBI Taxonomy" id="1396"/>
    <lineage>
        <taxon>Bacteria</taxon>
        <taxon>Bacillati</taxon>
        <taxon>Bacillota</taxon>
        <taxon>Bacilli</taxon>
        <taxon>Bacillales</taxon>
        <taxon>Bacillaceae</taxon>
        <taxon>Bacillus</taxon>
        <taxon>Bacillus cereus group</taxon>
    </lineage>
</organism>
<dbReference type="AlphaFoldDB" id="A0A9X8ZZJ3"/>
<dbReference type="Proteomes" id="UP000308444">
    <property type="component" value="Unassembled WGS sequence"/>
</dbReference>
<evidence type="ECO:0000313" key="2">
    <source>
        <dbReference type="EMBL" id="TKI80518.1"/>
    </source>
</evidence>
<reference evidence="2 3" key="1">
    <citation type="journal article" date="2019" name="Environ. Microbiol.">
        <title>An active ?-lactamase is a part of an orchestrated cell wall stress resistance network of Bacillus subtilis and related rhizosphere species.</title>
        <authorList>
            <person name="Bucher T."/>
            <person name="Keren-Paz A."/>
            <person name="Hausser J."/>
            <person name="Olender T."/>
            <person name="Cytryn E."/>
            <person name="Kolodkin-Gal I."/>
        </authorList>
    </citation>
    <scope>NUCLEOTIDE SEQUENCE [LARGE SCALE GENOMIC DNA]</scope>
    <source>
        <strain evidence="2 3">I32</strain>
    </source>
</reference>
<protein>
    <submittedName>
        <fullName evidence="2">MerR family transcriptional regulator</fullName>
    </submittedName>
</protein>
<name>A0A9X8ZZJ3_BACCE</name>
<accession>A0A9X8ZZJ3</accession>
<comment type="caution">
    <text evidence="2">The sequence shown here is derived from an EMBL/GenBank/DDBJ whole genome shotgun (WGS) entry which is preliminary data.</text>
</comment>
<feature type="domain" description="HTH merR-type" evidence="1">
    <location>
        <begin position="1"/>
        <end position="22"/>
    </location>
</feature>
<evidence type="ECO:0000313" key="3">
    <source>
        <dbReference type="Proteomes" id="UP000308444"/>
    </source>
</evidence>
<sequence length="22" mass="2631">MYRIGQLALMAHVSKRTIDYYT</sequence>
<dbReference type="EMBL" id="SZOH01005204">
    <property type="protein sequence ID" value="TKI80518.1"/>
    <property type="molecule type" value="Genomic_DNA"/>
</dbReference>
<dbReference type="GO" id="GO:0006355">
    <property type="term" value="P:regulation of DNA-templated transcription"/>
    <property type="evidence" value="ECO:0007669"/>
    <property type="project" value="InterPro"/>
</dbReference>